<keyword evidence="3" id="KW-1185">Reference proteome</keyword>
<proteinExistence type="predicted"/>
<feature type="compositionally biased region" description="Polar residues" evidence="1">
    <location>
        <begin position="55"/>
        <end position="67"/>
    </location>
</feature>
<organism evidence="2 3">
    <name type="scientific">Trifolium subterraneum</name>
    <name type="common">Subterranean clover</name>
    <dbReference type="NCBI Taxonomy" id="3900"/>
    <lineage>
        <taxon>Eukaryota</taxon>
        <taxon>Viridiplantae</taxon>
        <taxon>Streptophyta</taxon>
        <taxon>Embryophyta</taxon>
        <taxon>Tracheophyta</taxon>
        <taxon>Spermatophyta</taxon>
        <taxon>Magnoliopsida</taxon>
        <taxon>eudicotyledons</taxon>
        <taxon>Gunneridae</taxon>
        <taxon>Pentapetalae</taxon>
        <taxon>rosids</taxon>
        <taxon>fabids</taxon>
        <taxon>Fabales</taxon>
        <taxon>Fabaceae</taxon>
        <taxon>Papilionoideae</taxon>
        <taxon>50 kb inversion clade</taxon>
        <taxon>NPAAA clade</taxon>
        <taxon>Hologalegina</taxon>
        <taxon>IRL clade</taxon>
        <taxon>Trifolieae</taxon>
        <taxon>Trifolium</taxon>
    </lineage>
</organism>
<dbReference type="Proteomes" id="UP000242715">
    <property type="component" value="Unassembled WGS sequence"/>
</dbReference>
<feature type="compositionally biased region" description="Basic and acidic residues" evidence="1">
    <location>
        <begin position="69"/>
        <end position="78"/>
    </location>
</feature>
<name>A0A2Z6NXP0_TRISU</name>
<evidence type="ECO:0000313" key="2">
    <source>
        <dbReference type="EMBL" id="GAU34847.1"/>
    </source>
</evidence>
<protein>
    <submittedName>
        <fullName evidence="2">Uncharacterized protein</fullName>
    </submittedName>
</protein>
<dbReference type="AlphaFoldDB" id="A0A2Z6NXP0"/>
<accession>A0A2Z6NXP0</accession>
<dbReference type="EMBL" id="DF973568">
    <property type="protein sequence ID" value="GAU34847.1"/>
    <property type="molecule type" value="Genomic_DNA"/>
</dbReference>
<sequence length="242" mass="27086">MEQCQSNKMAFIKGAALEALQTAKKVASDKKVRRVKSPVSVTGSNFSRRDYMEGDSSSGDGDQTPTSKEAPESSKDPKVPTQVLLDHALTLTAFKFLTLQRGSFVLFKIQPMRVQNVQKNRLEGSGAYHQAILIGVHQLIPSMTRTVLQIMSSIIAERTQAHAETCSIKTDQSQFRQPMTFSLILIHKGLLKRFLKVAKIHKLFAWKSRFKRLSADSFVILAMATPLIWINGQEEAHFLLPT</sequence>
<evidence type="ECO:0000313" key="3">
    <source>
        <dbReference type="Proteomes" id="UP000242715"/>
    </source>
</evidence>
<evidence type="ECO:0000256" key="1">
    <source>
        <dbReference type="SAM" id="MobiDB-lite"/>
    </source>
</evidence>
<gene>
    <name evidence="2" type="ORF">TSUD_259270</name>
</gene>
<reference evidence="3" key="1">
    <citation type="journal article" date="2017" name="Front. Plant Sci.">
        <title>Climate Clever Clovers: New Paradigm to Reduce the Environmental Footprint of Ruminants by Breeding Low Methanogenic Forages Utilizing Haplotype Variation.</title>
        <authorList>
            <person name="Kaur P."/>
            <person name="Appels R."/>
            <person name="Bayer P.E."/>
            <person name="Keeble-Gagnere G."/>
            <person name="Wang J."/>
            <person name="Hirakawa H."/>
            <person name="Shirasawa K."/>
            <person name="Vercoe P."/>
            <person name="Stefanova K."/>
            <person name="Durmic Z."/>
            <person name="Nichols P."/>
            <person name="Revell C."/>
            <person name="Isobe S.N."/>
            <person name="Edwards D."/>
            <person name="Erskine W."/>
        </authorList>
    </citation>
    <scope>NUCLEOTIDE SEQUENCE [LARGE SCALE GENOMIC DNA]</scope>
    <source>
        <strain evidence="3">cv. Daliak</strain>
    </source>
</reference>
<feature type="region of interest" description="Disordered" evidence="1">
    <location>
        <begin position="27"/>
        <end position="79"/>
    </location>
</feature>